<evidence type="ECO:0000256" key="2">
    <source>
        <dbReference type="ARBA" id="ARBA00022801"/>
    </source>
</evidence>
<dbReference type="OrthoDB" id="9758917at2"/>
<dbReference type="GO" id="GO:0006508">
    <property type="term" value="P:proteolysis"/>
    <property type="evidence" value="ECO:0007669"/>
    <property type="project" value="UniProtKB-KW"/>
</dbReference>
<dbReference type="RefSeq" id="WP_091622627.1">
    <property type="nucleotide sequence ID" value="NZ_FNZN01000003.1"/>
</dbReference>
<evidence type="ECO:0000256" key="3">
    <source>
        <dbReference type="SAM" id="SignalP"/>
    </source>
</evidence>
<evidence type="ECO:0000256" key="1">
    <source>
        <dbReference type="ARBA" id="ARBA00022670"/>
    </source>
</evidence>
<dbReference type="PANTHER" id="PTHR43343:SF3">
    <property type="entry name" value="PROTEASE DO-LIKE 8, CHLOROPLASTIC"/>
    <property type="match status" value="1"/>
</dbReference>
<gene>
    <name evidence="4" type="ORF">SAMN04488008_103312</name>
</gene>
<reference evidence="5" key="1">
    <citation type="submission" date="2016-10" db="EMBL/GenBank/DDBJ databases">
        <authorList>
            <person name="Varghese N."/>
            <person name="Submissions S."/>
        </authorList>
    </citation>
    <scope>NUCLEOTIDE SEQUENCE [LARGE SCALE GENOMIC DNA]</scope>
    <source>
        <strain evidence="5">DSM 16471</strain>
    </source>
</reference>
<dbReference type="EMBL" id="FNZN01000003">
    <property type="protein sequence ID" value="SEL28582.1"/>
    <property type="molecule type" value="Genomic_DNA"/>
</dbReference>
<dbReference type="Pfam" id="PF13365">
    <property type="entry name" value="Trypsin_2"/>
    <property type="match status" value="1"/>
</dbReference>
<keyword evidence="2" id="KW-0378">Hydrolase</keyword>
<proteinExistence type="predicted"/>
<sequence>MKTIILLISFLYVTFATSQSISELYEEANASVVLIKTWQPEIYGQGKMKTLVTLEGLGSGFVISNDGDIMTAAHIVQNATMIQVVFSDGEEVPAQVLYSYPTADVALIRLTESKSTPLAVVTLADSDKVKIGDQVFVIGSPFGLGHSLSVGYISGKYSRKQVSSGFIKTEFIQTDAAVNEGSSGGPLFNMKGEVIGIASFILSHSEGFQGISFAATSNIAKELLCDERPLWTGIEAYFITGPLAEILNLPQSAGVMVQKVAPKSLGDNLGLRGSFYQLNIEGGQLDVGGDILLTFNDIPLTNEKNLTMAWSIIHNLQFGDTLKTTILRKGKIMNLSLKIPKTEKFSSN</sequence>
<dbReference type="PANTHER" id="PTHR43343">
    <property type="entry name" value="PEPTIDASE S12"/>
    <property type="match status" value="1"/>
</dbReference>
<name>A0A1H7NYG1_9FLAO</name>
<keyword evidence="1 4" id="KW-0645">Protease</keyword>
<keyword evidence="3" id="KW-0732">Signal</keyword>
<dbReference type="Gene3D" id="2.30.42.10">
    <property type="match status" value="1"/>
</dbReference>
<organism evidence="4 5">
    <name type="scientific">Maribacter orientalis</name>
    <dbReference type="NCBI Taxonomy" id="228957"/>
    <lineage>
        <taxon>Bacteria</taxon>
        <taxon>Pseudomonadati</taxon>
        <taxon>Bacteroidota</taxon>
        <taxon>Flavobacteriia</taxon>
        <taxon>Flavobacteriales</taxon>
        <taxon>Flavobacteriaceae</taxon>
        <taxon>Maribacter</taxon>
    </lineage>
</organism>
<dbReference type="InterPro" id="IPR036034">
    <property type="entry name" value="PDZ_sf"/>
</dbReference>
<dbReference type="SUPFAM" id="SSF50156">
    <property type="entry name" value="PDZ domain-like"/>
    <property type="match status" value="1"/>
</dbReference>
<dbReference type="GO" id="GO:0004252">
    <property type="term" value="F:serine-type endopeptidase activity"/>
    <property type="evidence" value="ECO:0007669"/>
    <property type="project" value="InterPro"/>
</dbReference>
<evidence type="ECO:0000313" key="5">
    <source>
        <dbReference type="Proteomes" id="UP000198990"/>
    </source>
</evidence>
<dbReference type="Gene3D" id="2.40.10.120">
    <property type="match status" value="1"/>
</dbReference>
<dbReference type="AlphaFoldDB" id="A0A1H7NYG1"/>
<keyword evidence="5" id="KW-1185">Reference proteome</keyword>
<dbReference type="SUPFAM" id="SSF50494">
    <property type="entry name" value="Trypsin-like serine proteases"/>
    <property type="match status" value="1"/>
</dbReference>
<accession>A0A1H7NYG1</accession>
<evidence type="ECO:0000313" key="4">
    <source>
        <dbReference type="EMBL" id="SEL28582.1"/>
    </source>
</evidence>
<dbReference type="STRING" id="228957.SAMN04488008_103312"/>
<dbReference type="InterPro" id="IPR001940">
    <property type="entry name" value="Peptidase_S1C"/>
</dbReference>
<dbReference type="PRINTS" id="PR00834">
    <property type="entry name" value="PROTEASES2C"/>
</dbReference>
<feature type="signal peptide" evidence="3">
    <location>
        <begin position="1"/>
        <end position="18"/>
    </location>
</feature>
<dbReference type="InterPro" id="IPR009003">
    <property type="entry name" value="Peptidase_S1_PA"/>
</dbReference>
<feature type="chain" id="PRO_5011794633" evidence="3">
    <location>
        <begin position="19"/>
        <end position="348"/>
    </location>
</feature>
<dbReference type="Proteomes" id="UP000198990">
    <property type="component" value="Unassembled WGS sequence"/>
</dbReference>
<dbReference type="InterPro" id="IPR051201">
    <property type="entry name" value="Chloro_Bact_Ser_Proteases"/>
</dbReference>
<protein>
    <submittedName>
        <fullName evidence="4">Serine protease Do</fullName>
    </submittedName>
</protein>